<sequence length="243" mass="27731">MIKKHLSHLKAAPLLLASLLLAGLLVTSSFVKKSKWIELFNGKDLNSWHSYNQDKVTGWMIEDGFLTTDGTGGDLTSNQEFGDFDLRFEFKIPPASNSGVFYKVIEKPEIKRTVHSGPEYQIIDDTGYIIKGANGEQIALKETQKTGANYDMHPPRDASAFLPAGTWNKGRIVVKGAHVQHFLNDKLVVDYQYGDDAWKKFVKESKYNEWPHYATPHHRGKIALQSHNAKEKMWFRNIRIREI</sequence>
<feature type="domain" description="3-keto-alpha-glucoside-1,2-lyase/3-keto-2-hydroxy-glucal hydratase" evidence="1">
    <location>
        <begin position="35"/>
        <end position="241"/>
    </location>
</feature>
<dbReference type="Proteomes" id="UP001501508">
    <property type="component" value="Unassembled WGS sequence"/>
</dbReference>
<evidence type="ECO:0000259" key="1">
    <source>
        <dbReference type="Pfam" id="PF06439"/>
    </source>
</evidence>
<dbReference type="EMBL" id="BAABEY010000013">
    <property type="protein sequence ID" value="GAA4435789.1"/>
    <property type="molecule type" value="Genomic_DNA"/>
</dbReference>
<organism evidence="2 3">
    <name type="scientific">Ravibacter arvi</name>
    <dbReference type="NCBI Taxonomy" id="2051041"/>
    <lineage>
        <taxon>Bacteria</taxon>
        <taxon>Pseudomonadati</taxon>
        <taxon>Bacteroidota</taxon>
        <taxon>Cytophagia</taxon>
        <taxon>Cytophagales</taxon>
        <taxon>Spirosomataceae</taxon>
        <taxon>Ravibacter</taxon>
    </lineage>
</organism>
<comment type="caution">
    <text evidence="2">The sequence shown here is derived from an EMBL/GenBank/DDBJ whole genome shotgun (WGS) entry which is preliminary data.</text>
</comment>
<dbReference type="Pfam" id="PF06439">
    <property type="entry name" value="3keto-disac_hyd"/>
    <property type="match status" value="1"/>
</dbReference>
<dbReference type="RefSeq" id="WP_345027465.1">
    <property type="nucleotide sequence ID" value="NZ_BAABEY010000013.1"/>
</dbReference>
<accession>A0ABP8LSM0</accession>
<gene>
    <name evidence="2" type="ORF">GCM10023091_12870</name>
</gene>
<reference evidence="3" key="1">
    <citation type="journal article" date="2019" name="Int. J. Syst. Evol. Microbiol.">
        <title>The Global Catalogue of Microorganisms (GCM) 10K type strain sequencing project: providing services to taxonomists for standard genome sequencing and annotation.</title>
        <authorList>
            <consortium name="The Broad Institute Genomics Platform"/>
            <consortium name="The Broad Institute Genome Sequencing Center for Infectious Disease"/>
            <person name="Wu L."/>
            <person name="Ma J."/>
        </authorList>
    </citation>
    <scope>NUCLEOTIDE SEQUENCE [LARGE SCALE GENOMIC DNA]</scope>
    <source>
        <strain evidence="3">JCM 31920</strain>
    </source>
</reference>
<name>A0ABP8LSM0_9BACT</name>
<keyword evidence="3" id="KW-1185">Reference proteome</keyword>
<evidence type="ECO:0000313" key="3">
    <source>
        <dbReference type="Proteomes" id="UP001501508"/>
    </source>
</evidence>
<proteinExistence type="predicted"/>
<evidence type="ECO:0000313" key="2">
    <source>
        <dbReference type="EMBL" id="GAA4435789.1"/>
    </source>
</evidence>
<dbReference type="InterPro" id="IPR010496">
    <property type="entry name" value="AL/BT2_dom"/>
</dbReference>
<protein>
    <submittedName>
        <fullName evidence="2">DUF1080 domain-containing protein</fullName>
    </submittedName>
</protein>
<dbReference type="Gene3D" id="2.60.120.560">
    <property type="entry name" value="Exo-inulinase, domain 1"/>
    <property type="match status" value="1"/>
</dbReference>